<keyword evidence="2 5" id="KW-0812">Transmembrane</keyword>
<dbReference type="InterPro" id="IPR020846">
    <property type="entry name" value="MFS_dom"/>
</dbReference>
<comment type="subcellular location">
    <subcellularLocation>
        <location evidence="1">Cell membrane</location>
        <topology evidence="1">Multi-pass membrane protein</topology>
    </subcellularLocation>
</comment>
<name>A0AAD1HVM6_9MYCO</name>
<evidence type="ECO:0000313" key="8">
    <source>
        <dbReference type="Proteomes" id="UP000467636"/>
    </source>
</evidence>
<feature type="transmembrane region" description="Helical" evidence="5">
    <location>
        <begin position="252"/>
        <end position="273"/>
    </location>
</feature>
<dbReference type="GO" id="GO:0022857">
    <property type="term" value="F:transmembrane transporter activity"/>
    <property type="evidence" value="ECO:0007669"/>
    <property type="project" value="InterPro"/>
</dbReference>
<evidence type="ECO:0000256" key="5">
    <source>
        <dbReference type="SAM" id="Phobius"/>
    </source>
</evidence>
<feature type="transmembrane region" description="Helical" evidence="5">
    <location>
        <begin position="20"/>
        <end position="42"/>
    </location>
</feature>
<feature type="transmembrane region" description="Helical" evidence="5">
    <location>
        <begin position="364"/>
        <end position="392"/>
    </location>
</feature>
<feature type="transmembrane region" description="Helical" evidence="5">
    <location>
        <begin position="174"/>
        <end position="194"/>
    </location>
</feature>
<dbReference type="InterPro" id="IPR011701">
    <property type="entry name" value="MFS"/>
</dbReference>
<organism evidence="7 8">
    <name type="scientific">Mycolicibacter terrae</name>
    <dbReference type="NCBI Taxonomy" id="1788"/>
    <lineage>
        <taxon>Bacteria</taxon>
        <taxon>Bacillati</taxon>
        <taxon>Actinomycetota</taxon>
        <taxon>Actinomycetes</taxon>
        <taxon>Mycobacteriales</taxon>
        <taxon>Mycobacteriaceae</taxon>
        <taxon>Mycolicibacter</taxon>
    </lineage>
</organism>
<dbReference type="PROSITE" id="PS50850">
    <property type="entry name" value="MFS"/>
    <property type="match status" value="1"/>
</dbReference>
<sequence length="424" mass="44037">MWNHDQVSTESISSAARWSVIIVALAATLCSFVFINGIAFVIPMLETKRDTNLAAAGLLASMPSFGMVITLFAWGALLDRVGERIVLSVGSALTALATFGAASMHSLVGVGSFLFLGGMAAASANNASGRLVTGWFPPHQRGLVMGIRQTAQPLGIALGAEVIPELAEHGLARALMFPATLCAVAAVACAIGVADPPRRPRSAATGTELSNPYSGSKVLWRIHLSSALLMVPQCVLSTFMLVWLIVDTDWSIAAAGGLVTVSQLLGAAGRVLAGRWSDRVRSRLRPIRSFAAAGAVAMVVLGVTDHLHSHLAEAAMVVAAVISVLDNGLSSTAVAEIAGPYWSGRALGTQNTTQRLTAGIAPPVFGALIGAVGYPLAFALCGLFPLAAWRLVPVSAEPEGRSVLEALRTLRYPPEAPPDPSAKP</sequence>
<evidence type="ECO:0000256" key="4">
    <source>
        <dbReference type="ARBA" id="ARBA00023136"/>
    </source>
</evidence>
<dbReference type="SUPFAM" id="SSF103473">
    <property type="entry name" value="MFS general substrate transporter"/>
    <property type="match status" value="1"/>
</dbReference>
<feature type="transmembrane region" description="Helical" evidence="5">
    <location>
        <begin position="285"/>
        <end position="303"/>
    </location>
</feature>
<feature type="transmembrane region" description="Helical" evidence="5">
    <location>
        <begin position="85"/>
        <end position="108"/>
    </location>
</feature>
<dbReference type="GO" id="GO:0005886">
    <property type="term" value="C:plasma membrane"/>
    <property type="evidence" value="ECO:0007669"/>
    <property type="project" value="UniProtKB-SubCell"/>
</dbReference>
<dbReference type="Proteomes" id="UP000467636">
    <property type="component" value="Chromosome"/>
</dbReference>
<reference evidence="7 8" key="1">
    <citation type="journal article" date="2019" name="Emerg. Microbes Infect.">
        <title>Comprehensive subspecies identification of 175 nontuberculous mycobacteria species based on 7547 genomic profiles.</title>
        <authorList>
            <person name="Matsumoto Y."/>
            <person name="Kinjo T."/>
            <person name="Motooka D."/>
            <person name="Nabeya D."/>
            <person name="Jung N."/>
            <person name="Uechi K."/>
            <person name="Horii T."/>
            <person name="Iida T."/>
            <person name="Fujita J."/>
            <person name="Nakamura S."/>
        </authorList>
    </citation>
    <scope>NUCLEOTIDE SEQUENCE [LARGE SCALE GENOMIC DNA]</scope>
    <source>
        <strain evidence="7 8">JCM 12143</strain>
    </source>
</reference>
<dbReference type="Pfam" id="PF07690">
    <property type="entry name" value="MFS_1"/>
    <property type="match status" value="1"/>
</dbReference>
<feature type="transmembrane region" description="Helical" evidence="5">
    <location>
        <begin position="227"/>
        <end position="246"/>
    </location>
</feature>
<dbReference type="InterPro" id="IPR036259">
    <property type="entry name" value="MFS_trans_sf"/>
</dbReference>
<dbReference type="AlphaFoldDB" id="A0AAD1HVM6"/>
<gene>
    <name evidence="7" type="ORF">MTER_14100</name>
</gene>
<keyword evidence="3 5" id="KW-1133">Transmembrane helix</keyword>
<keyword evidence="8" id="KW-1185">Reference proteome</keyword>
<evidence type="ECO:0000256" key="2">
    <source>
        <dbReference type="ARBA" id="ARBA00022692"/>
    </source>
</evidence>
<feature type="domain" description="Major facilitator superfamily (MFS) profile" evidence="6">
    <location>
        <begin position="20"/>
        <end position="396"/>
    </location>
</feature>
<dbReference type="PANTHER" id="PTHR23527">
    <property type="entry name" value="BLL3282 PROTEIN"/>
    <property type="match status" value="1"/>
</dbReference>
<protein>
    <submittedName>
        <fullName evidence="7">MFS transporter</fullName>
    </submittedName>
</protein>
<evidence type="ECO:0000259" key="6">
    <source>
        <dbReference type="PROSITE" id="PS50850"/>
    </source>
</evidence>
<evidence type="ECO:0000256" key="3">
    <source>
        <dbReference type="ARBA" id="ARBA00022989"/>
    </source>
</evidence>
<proteinExistence type="predicted"/>
<dbReference type="InterPro" id="IPR052952">
    <property type="entry name" value="MFS-Transporter"/>
</dbReference>
<dbReference type="Gene3D" id="1.20.1250.20">
    <property type="entry name" value="MFS general substrate transporter like domains"/>
    <property type="match status" value="2"/>
</dbReference>
<evidence type="ECO:0000256" key="1">
    <source>
        <dbReference type="ARBA" id="ARBA00004651"/>
    </source>
</evidence>
<dbReference type="EMBL" id="AP022564">
    <property type="protein sequence ID" value="BBX21999.1"/>
    <property type="molecule type" value="Genomic_DNA"/>
</dbReference>
<dbReference type="PANTHER" id="PTHR23527:SF1">
    <property type="entry name" value="BLL3282 PROTEIN"/>
    <property type="match status" value="1"/>
</dbReference>
<keyword evidence="4 5" id="KW-0472">Membrane</keyword>
<accession>A0AAD1HVM6</accession>
<evidence type="ECO:0000313" key="7">
    <source>
        <dbReference type="EMBL" id="BBX21999.1"/>
    </source>
</evidence>
<feature type="transmembrane region" description="Helical" evidence="5">
    <location>
        <begin position="54"/>
        <end position="78"/>
    </location>
</feature>